<dbReference type="Proteomes" id="UP000000662">
    <property type="component" value="Chromosome 3"/>
</dbReference>
<dbReference type="AlphaFoldDB" id="Q0B2I8"/>
<evidence type="ECO:0000313" key="2">
    <source>
        <dbReference type="Proteomes" id="UP000000662"/>
    </source>
</evidence>
<reference evidence="1" key="1">
    <citation type="submission" date="2006-08" db="EMBL/GenBank/DDBJ databases">
        <title>Complete sequence of Chromosome 3 of Burkholderia cepacia AMMD.</title>
        <authorList>
            <consortium name="US DOE Joint Genome Institute"/>
            <person name="Copeland A."/>
            <person name="Lucas S."/>
            <person name="Lapidus A."/>
            <person name="Barry K."/>
            <person name="Detter J.C."/>
            <person name="Glavina del Rio T."/>
            <person name="Hammon N."/>
            <person name="Israni S."/>
            <person name="Pitluck S."/>
            <person name="Bruce D."/>
            <person name="Chain P."/>
            <person name="Malfatti S."/>
            <person name="Shin M."/>
            <person name="Vergez L."/>
            <person name="Schmutz J."/>
            <person name="Larimer F."/>
            <person name="Land M."/>
            <person name="Hauser L."/>
            <person name="Kyrpides N."/>
            <person name="Kim E."/>
            <person name="Parke J."/>
            <person name="Coenye T."/>
            <person name="Konstantinidis K."/>
            <person name="Ramette A."/>
            <person name="Tiedje J."/>
            <person name="Richardson P."/>
        </authorList>
    </citation>
    <scope>NUCLEOTIDE SEQUENCE</scope>
    <source>
        <strain evidence="1">AMMD</strain>
    </source>
</reference>
<sequence>MGTNIMINLVDGVWHQSSVQTNTLSFAQRVLPRGVELVRHGGPLRQLLDALGVSTIVRFDVVQDAQLVLNLPTPLKAFDERGCR</sequence>
<accession>Q0B2I8</accession>
<protein>
    <submittedName>
        <fullName evidence="1">Uncharacterized protein</fullName>
    </submittedName>
</protein>
<dbReference type="EMBL" id="CP000442">
    <property type="protein sequence ID" value="ABI91635.1"/>
    <property type="molecule type" value="Genomic_DNA"/>
</dbReference>
<dbReference type="eggNOG" id="ENOG502Z9A1">
    <property type="taxonomic scope" value="Bacteria"/>
</dbReference>
<proteinExistence type="predicted"/>
<keyword evidence="2" id="KW-1185">Reference proteome</keyword>
<gene>
    <name evidence="1" type="ordered locus">Bamb_6091</name>
</gene>
<evidence type="ECO:0000313" key="1">
    <source>
        <dbReference type="EMBL" id="ABI91635.1"/>
    </source>
</evidence>
<name>Q0B2I8_BURCM</name>
<organism evidence="1 2">
    <name type="scientific">Burkholderia ambifaria (strain ATCC BAA-244 / DSM 16087 / CCUG 44356 / LMG 19182 / AMMD)</name>
    <name type="common">Burkholderia cepacia (strain AMMD)</name>
    <dbReference type="NCBI Taxonomy" id="339670"/>
    <lineage>
        <taxon>Bacteria</taxon>
        <taxon>Pseudomonadati</taxon>
        <taxon>Pseudomonadota</taxon>
        <taxon>Betaproteobacteria</taxon>
        <taxon>Burkholderiales</taxon>
        <taxon>Burkholderiaceae</taxon>
        <taxon>Burkholderia</taxon>
        <taxon>Burkholderia cepacia complex</taxon>
    </lineage>
</organism>
<dbReference type="PATRIC" id="fig|339670.21.peg.7066"/>
<dbReference type="KEGG" id="bam:Bamb_6091"/>